<proteinExistence type="predicted"/>
<protein>
    <recommendedName>
        <fullName evidence="9">C2H2-type domain-containing protein</fullName>
    </recommendedName>
</protein>
<evidence type="ECO:0000313" key="10">
    <source>
        <dbReference type="EMBL" id="CAK8695526.1"/>
    </source>
</evidence>
<feature type="domain" description="C2H2-type" evidence="9">
    <location>
        <begin position="201"/>
        <end position="228"/>
    </location>
</feature>
<sequence length="310" mass="35688">MEKIHQSVEEKCKTKSLEILVEFILEELKQMRQDMKHEVRQLDKTLRQVFPISSSLCSASGFQAGEINIDEVDYQDDDGADSNIFMDFNLRNRYSNQDQAGEIESHHGRTDESVHNWEQECELETSASAVKLEVEEDVDPLKWCFNDEEQSKTQYSLSTSQKFGLDEIKKRKPFGLKRHKTPAKLLHGSQPTSSKTRKQTYPCSECSKTFQQKCRLTRHMRTHTGIRPFKCVVCGKAFGRQDTLTRHKLVHLSKEDYSNPFFAKVYGSRMLLNEDMQTHGDATKVALNEDDDLGRSFVINICSTGHICHT</sequence>
<dbReference type="PROSITE" id="PS00028">
    <property type="entry name" value="ZINC_FINGER_C2H2_1"/>
    <property type="match status" value="2"/>
</dbReference>
<evidence type="ECO:0000256" key="2">
    <source>
        <dbReference type="ARBA" id="ARBA00022723"/>
    </source>
</evidence>
<dbReference type="Proteomes" id="UP001642483">
    <property type="component" value="Unassembled WGS sequence"/>
</dbReference>
<dbReference type="Pfam" id="PF00096">
    <property type="entry name" value="zf-C2H2"/>
    <property type="match status" value="2"/>
</dbReference>
<comment type="subcellular location">
    <subcellularLocation>
        <location evidence="1">Nucleus</location>
    </subcellularLocation>
</comment>
<evidence type="ECO:0000256" key="6">
    <source>
        <dbReference type="ARBA" id="ARBA00023242"/>
    </source>
</evidence>
<evidence type="ECO:0000259" key="9">
    <source>
        <dbReference type="PROSITE" id="PS50157"/>
    </source>
</evidence>
<comment type="caution">
    <text evidence="10">The sequence shown here is derived from an EMBL/GenBank/DDBJ whole genome shotgun (WGS) entry which is preliminary data.</text>
</comment>
<dbReference type="SUPFAM" id="SSF57667">
    <property type="entry name" value="beta-beta-alpha zinc fingers"/>
    <property type="match status" value="1"/>
</dbReference>
<evidence type="ECO:0000256" key="8">
    <source>
        <dbReference type="SAM" id="Coils"/>
    </source>
</evidence>
<organism evidence="10 11">
    <name type="scientific">Clavelina lepadiformis</name>
    <name type="common">Light-bulb sea squirt</name>
    <name type="synonym">Ascidia lepadiformis</name>
    <dbReference type="NCBI Taxonomy" id="159417"/>
    <lineage>
        <taxon>Eukaryota</taxon>
        <taxon>Metazoa</taxon>
        <taxon>Chordata</taxon>
        <taxon>Tunicata</taxon>
        <taxon>Ascidiacea</taxon>
        <taxon>Aplousobranchia</taxon>
        <taxon>Clavelinidae</taxon>
        <taxon>Clavelina</taxon>
    </lineage>
</organism>
<keyword evidence="6" id="KW-0539">Nucleus</keyword>
<feature type="coiled-coil region" evidence="8">
    <location>
        <begin position="21"/>
        <end position="48"/>
    </location>
</feature>
<keyword evidence="4 7" id="KW-0863">Zinc-finger</keyword>
<keyword evidence="11" id="KW-1185">Reference proteome</keyword>
<keyword evidence="8" id="KW-0175">Coiled coil</keyword>
<evidence type="ECO:0000256" key="5">
    <source>
        <dbReference type="ARBA" id="ARBA00022833"/>
    </source>
</evidence>
<feature type="domain" description="C2H2-type" evidence="9">
    <location>
        <begin position="229"/>
        <end position="256"/>
    </location>
</feature>
<gene>
    <name evidence="10" type="ORF">CVLEPA_LOCUS28793</name>
</gene>
<dbReference type="InterPro" id="IPR013087">
    <property type="entry name" value="Znf_C2H2_type"/>
</dbReference>
<keyword evidence="5" id="KW-0862">Zinc</keyword>
<dbReference type="EMBL" id="CAWYQH010000152">
    <property type="protein sequence ID" value="CAK8695526.1"/>
    <property type="molecule type" value="Genomic_DNA"/>
</dbReference>
<keyword evidence="3" id="KW-0677">Repeat</keyword>
<reference evidence="10 11" key="1">
    <citation type="submission" date="2024-02" db="EMBL/GenBank/DDBJ databases">
        <authorList>
            <person name="Daric V."/>
            <person name="Darras S."/>
        </authorList>
    </citation>
    <scope>NUCLEOTIDE SEQUENCE [LARGE SCALE GENOMIC DNA]</scope>
</reference>
<keyword evidence="2" id="KW-0479">Metal-binding</keyword>
<evidence type="ECO:0000256" key="1">
    <source>
        <dbReference type="ARBA" id="ARBA00004123"/>
    </source>
</evidence>
<dbReference type="SMART" id="SM00355">
    <property type="entry name" value="ZnF_C2H2"/>
    <property type="match status" value="2"/>
</dbReference>
<evidence type="ECO:0000256" key="7">
    <source>
        <dbReference type="PROSITE-ProRule" id="PRU00042"/>
    </source>
</evidence>
<dbReference type="Gene3D" id="3.30.160.60">
    <property type="entry name" value="Classic Zinc Finger"/>
    <property type="match status" value="2"/>
</dbReference>
<evidence type="ECO:0000313" key="11">
    <source>
        <dbReference type="Proteomes" id="UP001642483"/>
    </source>
</evidence>
<evidence type="ECO:0000256" key="4">
    <source>
        <dbReference type="ARBA" id="ARBA00022771"/>
    </source>
</evidence>
<dbReference type="InterPro" id="IPR036236">
    <property type="entry name" value="Znf_C2H2_sf"/>
</dbReference>
<dbReference type="PANTHER" id="PTHR24394">
    <property type="entry name" value="ZINC FINGER PROTEIN"/>
    <property type="match status" value="1"/>
</dbReference>
<evidence type="ECO:0000256" key="3">
    <source>
        <dbReference type="ARBA" id="ARBA00022737"/>
    </source>
</evidence>
<name>A0ABP0GUW8_CLALP</name>
<dbReference type="PANTHER" id="PTHR24394:SF29">
    <property type="entry name" value="MYONEURIN"/>
    <property type="match status" value="1"/>
</dbReference>
<accession>A0ABP0GUW8</accession>
<dbReference type="PROSITE" id="PS50157">
    <property type="entry name" value="ZINC_FINGER_C2H2_2"/>
    <property type="match status" value="2"/>
</dbReference>